<name>A0A2U2BPM9_ALCFA</name>
<protein>
    <submittedName>
        <fullName evidence="5">Oxidoreductase</fullName>
    </submittedName>
</protein>
<dbReference type="InterPro" id="IPR023210">
    <property type="entry name" value="NADP_OxRdtase_dom"/>
</dbReference>
<reference evidence="5 6" key="2">
    <citation type="submission" date="2018-05" db="EMBL/GenBank/DDBJ databases">
        <authorList>
            <person name="Lanie J.A."/>
            <person name="Ng W.-L."/>
            <person name="Kazmierczak K.M."/>
            <person name="Andrzejewski T.M."/>
            <person name="Davidsen T.M."/>
            <person name="Wayne K.J."/>
            <person name="Tettelin H."/>
            <person name="Glass J.I."/>
            <person name="Rusch D."/>
            <person name="Podicherti R."/>
            <person name="Tsui H.-C.T."/>
            <person name="Winkler M.E."/>
        </authorList>
    </citation>
    <scope>NUCLEOTIDE SEQUENCE [LARGE SCALE GENOMIC DNA]</scope>
    <source>
        <strain evidence="5 6">YBY</strain>
    </source>
</reference>
<evidence type="ECO:0000256" key="3">
    <source>
        <dbReference type="PIRSR" id="PIRSR000097-3"/>
    </source>
</evidence>
<dbReference type="InterPro" id="IPR036812">
    <property type="entry name" value="NAD(P)_OxRdtase_dom_sf"/>
</dbReference>
<sequence length="280" mass="30903">MRYEKLGSAPRVSRVGQGSWYVEQADWAQSVAAFQAGLDAGMNHIDTAEMYGDGQAETLIGQALQGRRHEAFLVSKVLPFNASRQGVIRACEASLKRLGTDYLDLYLLHWPGQIPLEETCAAFDKLVQQGKIKQWGVSNFDVPDLEELYDIVGPGEIVCNQVLYHLNERAIEHAVMPWCQEHQVSVVAYSPFGHDDFPEPDSQGGALLAEIASHYQATARQVALAFLLHDPNVFVIPKASRAVHAQQNAAAGDLILQPEHIQALDAHFPRGPKPAYLPMI</sequence>
<dbReference type="Gene3D" id="3.20.20.100">
    <property type="entry name" value="NADP-dependent oxidoreductase domain"/>
    <property type="match status" value="1"/>
</dbReference>
<dbReference type="SUPFAM" id="SSF51430">
    <property type="entry name" value="NAD(P)-linked oxidoreductase"/>
    <property type="match status" value="1"/>
</dbReference>
<dbReference type="Proteomes" id="UP000245216">
    <property type="component" value="Unassembled WGS sequence"/>
</dbReference>
<feature type="active site" description="Proton donor" evidence="1">
    <location>
        <position position="51"/>
    </location>
</feature>
<dbReference type="EMBL" id="QEXO01000001">
    <property type="protein sequence ID" value="PWE15955.1"/>
    <property type="molecule type" value="Genomic_DNA"/>
</dbReference>
<dbReference type="InterPro" id="IPR020471">
    <property type="entry name" value="AKR"/>
</dbReference>
<proteinExistence type="predicted"/>
<evidence type="ECO:0000313" key="5">
    <source>
        <dbReference type="EMBL" id="PWE15955.1"/>
    </source>
</evidence>
<dbReference type="STRING" id="511.UZ73_00770"/>
<dbReference type="PIRSF" id="PIRSF000097">
    <property type="entry name" value="AKR"/>
    <property type="match status" value="1"/>
</dbReference>
<dbReference type="PANTHER" id="PTHR43638">
    <property type="entry name" value="OXIDOREDUCTASE, ALDO/KETO REDUCTASE FAMILY PROTEIN"/>
    <property type="match status" value="1"/>
</dbReference>
<dbReference type="PRINTS" id="PR00069">
    <property type="entry name" value="ALDKETRDTASE"/>
</dbReference>
<dbReference type="PANTHER" id="PTHR43638:SF3">
    <property type="entry name" value="ALDEHYDE REDUCTASE"/>
    <property type="match status" value="1"/>
</dbReference>
<evidence type="ECO:0000313" key="6">
    <source>
        <dbReference type="Proteomes" id="UP000245216"/>
    </source>
</evidence>
<feature type="binding site" evidence="2">
    <location>
        <position position="109"/>
    </location>
    <ligand>
        <name>substrate</name>
    </ligand>
</feature>
<feature type="domain" description="NADP-dependent oxidoreductase" evidence="4">
    <location>
        <begin position="18"/>
        <end position="267"/>
    </location>
</feature>
<dbReference type="GO" id="GO:0016491">
    <property type="term" value="F:oxidoreductase activity"/>
    <property type="evidence" value="ECO:0007669"/>
    <property type="project" value="InterPro"/>
</dbReference>
<dbReference type="AlphaFoldDB" id="A0A2U2BPM9"/>
<evidence type="ECO:0000259" key="4">
    <source>
        <dbReference type="Pfam" id="PF00248"/>
    </source>
</evidence>
<feature type="site" description="Lowers pKa of active site Tyr" evidence="3">
    <location>
        <position position="76"/>
    </location>
</feature>
<organism evidence="5 6">
    <name type="scientific">Alcaligenes faecalis</name>
    <dbReference type="NCBI Taxonomy" id="511"/>
    <lineage>
        <taxon>Bacteria</taxon>
        <taxon>Pseudomonadati</taxon>
        <taxon>Pseudomonadota</taxon>
        <taxon>Betaproteobacteria</taxon>
        <taxon>Burkholderiales</taxon>
        <taxon>Alcaligenaceae</taxon>
        <taxon>Alcaligenes</taxon>
    </lineage>
</organism>
<dbReference type="Pfam" id="PF00248">
    <property type="entry name" value="Aldo_ket_red"/>
    <property type="match status" value="1"/>
</dbReference>
<evidence type="ECO:0000256" key="1">
    <source>
        <dbReference type="PIRSR" id="PIRSR000097-1"/>
    </source>
</evidence>
<evidence type="ECO:0000256" key="2">
    <source>
        <dbReference type="PIRSR" id="PIRSR000097-2"/>
    </source>
</evidence>
<comment type="caution">
    <text evidence="5">The sequence shown here is derived from an EMBL/GenBank/DDBJ whole genome shotgun (WGS) entry which is preliminary data.</text>
</comment>
<accession>A0A2U2BPM9</accession>
<dbReference type="RefSeq" id="WP_109088464.1">
    <property type="nucleotide sequence ID" value="NZ_QEXO01000001.1"/>
</dbReference>
<reference evidence="5 6" key="1">
    <citation type="submission" date="2018-05" db="EMBL/GenBank/DDBJ databases">
        <title>Genome Sequence of an Efficient Indole-Degrading Bacterium, Alcaligenes sp.YBY.</title>
        <authorList>
            <person name="Yang B."/>
        </authorList>
    </citation>
    <scope>NUCLEOTIDE SEQUENCE [LARGE SCALE GENOMIC DNA]</scope>
    <source>
        <strain evidence="5 6">YBY</strain>
    </source>
</reference>
<gene>
    <name evidence="5" type="ORF">DF183_04305</name>
</gene>